<feature type="compositionally biased region" description="Basic and acidic residues" evidence="1">
    <location>
        <begin position="95"/>
        <end position="105"/>
    </location>
</feature>
<keyword evidence="3" id="KW-1185">Reference proteome</keyword>
<proteinExistence type="predicted"/>
<comment type="caution">
    <text evidence="2">The sequence shown here is derived from an EMBL/GenBank/DDBJ whole genome shotgun (WGS) entry which is preliminary data.</text>
</comment>
<sequence>MEGSFFLQESKLAAGRLSEKLSPSTSGEAAANSSTSIVEEPADVLPEILRHTIPIREIDDGSSLRTGEGGVIGGVYDKSLNWGTSDATSEGEESGGLRRDGCLRD</sequence>
<evidence type="ECO:0000313" key="2">
    <source>
        <dbReference type="EMBL" id="KAK8952829.1"/>
    </source>
</evidence>
<protein>
    <submittedName>
        <fullName evidence="2">Uncharacterized protein</fullName>
    </submittedName>
</protein>
<dbReference type="PANTHER" id="PTHR36704:SF1">
    <property type="entry name" value="OS06G0239700 PROTEIN"/>
    <property type="match status" value="1"/>
</dbReference>
<reference evidence="2 3" key="1">
    <citation type="journal article" date="2022" name="Nat. Plants">
        <title>Genomes of leafy and leafless Platanthera orchids illuminate the evolution of mycoheterotrophy.</title>
        <authorList>
            <person name="Li M.H."/>
            <person name="Liu K.W."/>
            <person name="Li Z."/>
            <person name="Lu H.C."/>
            <person name="Ye Q.L."/>
            <person name="Zhang D."/>
            <person name="Wang J.Y."/>
            <person name="Li Y.F."/>
            <person name="Zhong Z.M."/>
            <person name="Liu X."/>
            <person name="Yu X."/>
            <person name="Liu D.K."/>
            <person name="Tu X.D."/>
            <person name="Liu B."/>
            <person name="Hao Y."/>
            <person name="Liao X.Y."/>
            <person name="Jiang Y.T."/>
            <person name="Sun W.H."/>
            <person name="Chen J."/>
            <person name="Chen Y.Q."/>
            <person name="Ai Y."/>
            <person name="Zhai J.W."/>
            <person name="Wu S.S."/>
            <person name="Zhou Z."/>
            <person name="Hsiao Y.Y."/>
            <person name="Wu W.L."/>
            <person name="Chen Y.Y."/>
            <person name="Lin Y.F."/>
            <person name="Hsu J.L."/>
            <person name="Li C.Y."/>
            <person name="Wang Z.W."/>
            <person name="Zhao X."/>
            <person name="Zhong W.Y."/>
            <person name="Ma X.K."/>
            <person name="Ma L."/>
            <person name="Huang J."/>
            <person name="Chen G.Z."/>
            <person name="Huang M.Z."/>
            <person name="Huang L."/>
            <person name="Peng D.H."/>
            <person name="Luo Y.B."/>
            <person name="Zou S.Q."/>
            <person name="Chen S.P."/>
            <person name="Lan S."/>
            <person name="Tsai W.C."/>
            <person name="Van de Peer Y."/>
            <person name="Liu Z.J."/>
        </authorList>
    </citation>
    <scope>NUCLEOTIDE SEQUENCE [LARGE SCALE GENOMIC DNA]</scope>
    <source>
        <strain evidence="2">Lor288</strain>
    </source>
</reference>
<organism evidence="2 3">
    <name type="scientific">Platanthera guangdongensis</name>
    <dbReference type="NCBI Taxonomy" id="2320717"/>
    <lineage>
        <taxon>Eukaryota</taxon>
        <taxon>Viridiplantae</taxon>
        <taxon>Streptophyta</taxon>
        <taxon>Embryophyta</taxon>
        <taxon>Tracheophyta</taxon>
        <taxon>Spermatophyta</taxon>
        <taxon>Magnoliopsida</taxon>
        <taxon>Liliopsida</taxon>
        <taxon>Asparagales</taxon>
        <taxon>Orchidaceae</taxon>
        <taxon>Orchidoideae</taxon>
        <taxon>Orchideae</taxon>
        <taxon>Orchidinae</taxon>
        <taxon>Platanthera</taxon>
    </lineage>
</organism>
<evidence type="ECO:0000313" key="3">
    <source>
        <dbReference type="Proteomes" id="UP001412067"/>
    </source>
</evidence>
<evidence type="ECO:0000256" key="1">
    <source>
        <dbReference type="SAM" id="MobiDB-lite"/>
    </source>
</evidence>
<dbReference type="EMBL" id="JBBWWR010000014">
    <property type="protein sequence ID" value="KAK8952829.1"/>
    <property type="molecule type" value="Genomic_DNA"/>
</dbReference>
<feature type="compositionally biased region" description="Polar residues" evidence="1">
    <location>
        <begin position="21"/>
        <end position="37"/>
    </location>
</feature>
<feature type="region of interest" description="Disordered" evidence="1">
    <location>
        <begin position="81"/>
        <end position="105"/>
    </location>
</feature>
<dbReference type="PANTHER" id="PTHR36704">
    <property type="entry name" value="PROTEIN, PUTATIVE-RELATED"/>
    <property type="match status" value="1"/>
</dbReference>
<name>A0ABR2LVV1_9ASPA</name>
<dbReference type="Proteomes" id="UP001412067">
    <property type="component" value="Unassembled WGS sequence"/>
</dbReference>
<accession>A0ABR2LVV1</accession>
<feature type="region of interest" description="Disordered" evidence="1">
    <location>
        <begin position="17"/>
        <end position="38"/>
    </location>
</feature>
<gene>
    <name evidence="2" type="ORF">KSP40_PGU004555</name>
</gene>